<dbReference type="AlphaFoldDB" id="A0A284RKJ9"/>
<protein>
    <submittedName>
        <fullName evidence="2">Uncharacterized protein</fullName>
    </submittedName>
</protein>
<organism evidence="2 3">
    <name type="scientific">Armillaria ostoyae</name>
    <name type="common">Armillaria root rot fungus</name>
    <dbReference type="NCBI Taxonomy" id="47428"/>
    <lineage>
        <taxon>Eukaryota</taxon>
        <taxon>Fungi</taxon>
        <taxon>Dikarya</taxon>
        <taxon>Basidiomycota</taxon>
        <taxon>Agaricomycotina</taxon>
        <taxon>Agaricomycetes</taxon>
        <taxon>Agaricomycetidae</taxon>
        <taxon>Agaricales</taxon>
        <taxon>Marasmiineae</taxon>
        <taxon>Physalacriaceae</taxon>
        <taxon>Armillaria</taxon>
    </lineage>
</organism>
<feature type="region of interest" description="Disordered" evidence="1">
    <location>
        <begin position="137"/>
        <end position="189"/>
    </location>
</feature>
<proteinExistence type="predicted"/>
<feature type="region of interest" description="Disordered" evidence="1">
    <location>
        <begin position="1"/>
        <end position="59"/>
    </location>
</feature>
<evidence type="ECO:0000256" key="1">
    <source>
        <dbReference type="SAM" id="MobiDB-lite"/>
    </source>
</evidence>
<sequence length="202" mass="21804">MTPSTPTAPTTSGQSSPPSIDRSSASIAPRPGNYKDAMSRCATSSTKMTGPPWTGTSPSIVATQLSAQGYGPAARVELHGQHRGRTDQEQRDLEIAPTWTESTYNNFNNFNYDEGTFGGYTPKLPWDHKGYTLAPTPLPFPDSPPNCCIRQHSQYHGQKSSRLVAGQGDNEAGGSDLPPTDPSQPSHEKHLLQAKELLALKE</sequence>
<gene>
    <name evidence="2" type="ORF">ARMOST_12663</name>
</gene>
<feature type="compositionally biased region" description="Polar residues" evidence="1">
    <location>
        <begin position="41"/>
        <end position="59"/>
    </location>
</feature>
<keyword evidence="3" id="KW-1185">Reference proteome</keyword>
<evidence type="ECO:0000313" key="3">
    <source>
        <dbReference type="Proteomes" id="UP000219338"/>
    </source>
</evidence>
<name>A0A284RKJ9_ARMOS</name>
<evidence type="ECO:0000313" key="2">
    <source>
        <dbReference type="EMBL" id="SJL09286.1"/>
    </source>
</evidence>
<feature type="compositionally biased region" description="Polar residues" evidence="1">
    <location>
        <begin position="151"/>
        <end position="161"/>
    </location>
</feature>
<dbReference type="EMBL" id="FUEG01000010">
    <property type="protein sequence ID" value="SJL09286.1"/>
    <property type="molecule type" value="Genomic_DNA"/>
</dbReference>
<feature type="compositionally biased region" description="Low complexity" evidence="1">
    <location>
        <begin position="1"/>
        <end position="30"/>
    </location>
</feature>
<accession>A0A284RKJ9</accession>
<reference evidence="3" key="1">
    <citation type="journal article" date="2017" name="Nat. Ecol. Evol.">
        <title>Genome expansion and lineage-specific genetic innovations in the forest pathogenic fungi Armillaria.</title>
        <authorList>
            <person name="Sipos G."/>
            <person name="Prasanna A.N."/>
            <person name="Walter M.C."/>
            <person name="O'Connor E."/>
            <person name="Balint B."/>
            <person name="Krizsan K."/>
            <person name="Kiss B."/>
            <person name="Hess J."/>
            <person name="Varga T."/>
            <person name="Slot J."/>
            <person name="Riley R."/>
            <person name="Boka B."/>
            <person name="Rigling D."/>
            <person name="Barry K."/>
            <person name="Lee J."/>
            <person name="Mihaltcheva S."/>
            <person name="LaButti K."/>
            <person name="Lipzen A."/>
            <person name="Waldron R."/>
            <person name="Moloney N.M."/>
            <person name="Sperisen C."/>
            <person name="Kredics L."/>
            <person name="Vagvoelgyi C."/>
            <person name="Patrignani A."/>
            <person name="Fitzpatrick D."/>
            <person name="Nagy I."/>
            <person name="Doyle S."/>
            <person name="Anderson J.B."/>
            <person name="Grigoriev I.V."/>
            <person name="Gueldener U."/>
            <person name="Muensterkoetter M."/>
            <person name="Nagy L.G."/>
        </authorList>
    </citation>
    <scope>NUCLEOTIDE SEQUENCE [LARGE SCALE GENOMIC DNA]</scope>
    <source>
        <strain evidence="3">C18/9</strain>
    </source>
</reference>
<dbReference type="Proteomes" id="UP000219338">
    <property type="component" value="Unassembled WGS sequence"/>
</dbReference>